<reference evidence="1" key="1">
    <citation type="submission" date="2022-10" db="EMBL/GenBank/DDBJ databases">
        <title>Culturing micro-colonial fungi from biological soil crusts in the Mojave desert and describing Neophaeococcomyces mojavensis, and introducing the new genera and species Taxawa tesnikishii.</title>
        <authorList>
            <person name="Kurbessoian T."/>
            <person name="Stajich J.E."/>
        </authorList>
    </citation>
    <scope>NUCLEOTIDE SEQUENCE</scope>
    <source>
        <strain evidence="1">JES_112</strain>
    </source>
</reference>
<sequence>MSRSEAYDERNKGFREAFAKLFDLAAVAVPTRQIITEEAQKLDIAHHVDDVPNSKGARLHWLGDRSAKK</sequence>
<evidence type="ECO:0000313" key="1">
    <source>
        <dbReference type="EMBL" id="KAJ9660578.1"/>
    </source>
</evidence>
<proteinExistence type="predicted"/>
<evidence type="ECO:0000313" key="2">
    <source>
        <dbReference type="Proteomes" id="UP001172386"/>
    </source>
</evidence>
<dbReference type="EMBL" id="JAPDRQ010000030">
    <property type="protein sequence ID" value="KAJ9660578.1"/>
    <property type="molecule type" value="Genomic_DNA"/>
</dbReference>
<feature type="non-terminal residue" evidence="1">
    <location>
        <position position="69"/>
    </location>
</feature>
<keyword evidence="2" id="KW-1185">Reference proteome</keyword>
<dbReference type="Proteomes" id="UP001172386">
    <property type="component" value="Unassembled WGS sequence"/>
</dbReference>
<name>A0ACC3AEK8_9EURO</name>
<gene>
    <name evidence="1" type="ORF">H2198_002515</name>
</gene>
<comment type="caution">
    <text evidence="1">The sequence shown here is derived from an EMBL/GenBank/DDBJ whole genome shotgun (WGS) entry which is preliminary data.</text>
</comment>
<protein>
    <submittedName>
        <fullName evidence="1">Uncharacterized protein</fullName>
    </submittedName>
</protein>
<organism evidence="1 2">
    <name type="scientific">Neophaeococcomyces mojaviensis</name>
    <dbReference type="NCBI Taxonomy" id="3383035"/>
    <lineage>
        <taxon>Eukaryota</taxon>
        <taxon>Fungi</taxon>
        <taxon>Dikarya</taxon>
        <taxon>Ascomycota</taxon>
        <taxon>Pezizomycotina</taxon>
        <taxon>Eurotiomycetes</taxon>
        <taxon>Chaetothyriomycetidae</taxon>
        <taxon>Chaetothyriales</taxon>
        <taxon>Chaetothyriales incertae sedis</taxon>
        <taxon>Neophaeococcomyces</taxon>
    </lineage>
</organism>
<accession>A0ACC3AEK8</accession>